<evidence type="ECO:0000256" key="6">
    <source>
        <dbReference type="ARBA" id="ARBA00023224"/>
    </source>
</evidence>
<dbReference type="CDD" id="cd06225">
    <property type="entry name" value="HAMP"/>
    <property type="match status" value="1"/>
</dbReference>
<dbReference type="PANTHER" id="PTHR32089">
    <property type="entry name" value="METHYL-ACCEPTING CHEMOTAXIS PROTEIN MCPB"/>
    <property type="match status" value="1"/>
</dbReference>
<dbReference type="PANTHER" id="PTHR32089:SF119">
    <property type="entry name" value="METHYL-ACCEPTING CHEMOTAXIS PROTEIN CTPL"/>
    <property type="match status" value="1"/>
</dbReference>
<feature type="domain" description="HAMP" evidence="12">
    <location>
        <begin position="347"/>
        <end position="399"/>
    </location>
</feature>
<dbReference type="SMART" id="SM00304">
    <property type="entry name" value="HAMP"/>
    <property type="match status" value="2"/>
</dbReference>
<proteinExistence type="inferred from homology"/>
<feature type="transmembrane region" description="Helical" evidence="9">
    <location>
        <begin position="21"/>
        <end position="40"/>
    </location>
</feature>
<feature type="transmembrane region" description="Helical" evidence="9">
    <location>
        <begin position="325"/>
        <end position="345"/>
    </location>
</feature>
<sequence>MKYILSPAVALMNRLSMLQKFGLISVLFLVPLAGLSYLLVSQLNASIDTIVAEQRAMDQLEEVNELMAAAVRYRDYRTLGKSNNDSAFLSKSDKAANAVEAHLDSLTESDVRLDQKGTWREQLESVAAAWETLRSEDILQSNVDPQFQYYNSFVQNVRALQNATIKVSALSRDPSVENQLLLEMTVGALQDSILLQGTVRTFGMHGLIQGRLSSVLAGLANDLYDRLTTLDNELKSQIQVVKSASPTFESTAGEVASAVTDTPLTVRDELDQKIITPYRLEMAPQAFDRFVSEAIGEHYELMDAIYGIVDANLAARLDAETDQRLTILLALGGLLLVIVFLYLGFFMSVKTAINRFTDAARHVADGDMTVRIKLDNRDELGTLTDEFNNMTARIAELIRSVSGTTGDVDEQAARVNTVATSNSDAVSRQMTETGQIAEAMHQMVDAVQEVAKSAQQASDTANRAEHDAEQGREVVNESVATINRLAEEIRGAVDVINRVSDDSENISQVLVEIKAIAEQTNLLALNAAIEAARAGEQGRGFAVVADEVRSLAQRTHKSTEDIEEMIGRLQTGVGQAVTAMNNSHEVTNSTVDKSSEVTQALEKILGGISTIVDMSHQIAQASEEQSSVAQDINSNVDQITELGQSTSDNANETLESSRRMSDLTADLRKVVDAFKV</sequence>
<feature type="domain" description="Methyl-accepting transducer" evidence="10">
    <location>
        <begin position="404"/>
        <end position="640"/>
    </location>
</feature>
<dbReference type="EMBL" id="NMPM01000079">
    <property type="protein sequence ID" value="PAV25094.1"/>
    <property type="molecule type" value="Genomic_DNA"/>
</dbReference>
<evidence type="ECO:0000259" key="11">
    <source>
        <dbReference type="PROSITE" id="PS50192"/>
    </source>
</evidence>
<keyword evidence="2" id="KW-0997">Cell inner membrane</keyword>
<dbReference type="PROSITE" id="PS50111">
    <property type="entry name" value="CHEMOTAXIS_TRANSDUC_2"/>
    <property type="match status" value="1"/>
</dbReference>
<reference evidence="13 14" key="1">
    <citation type="submission" date="2017-07" db="EMBL/GenBank/DDBJ databases">
        <title>Tamlnaduibacter salinus (Mi-7) genome sequencing.</title>
        <authorList>
            <person name="Verma A."/>
            <person name="Krishnamurthi S."/>
        </authorList>
    </citation>
    <scope>NUCLEOTIDE SEQUENCE [LARGE SCALE GENOMIC DNA]</scope>
    <source>
        <strain evidence="13 14">Mi-7</strain>
    </source>
</reference>
<dbReference type="InterPro" id="IPR004089">
    <property type="entry name" value="MCPsignal_dom"/>
</dbReference>
<keyword evidence="6 8" id="KW-0807">Transducer</keyword>
<keyword evidence="2" id="KW-1003">Cell membrane</keyword>
<evidence type="ECO:0000256" key="5">
    <source>
        <dbReference type="ARBA" id="ARBA00023136"/>
    </source>
</evidence>
<name>A0A2A2I1D3_9GAMM</name>
<keyword evidence="5 9" id="KW-0472">Membrane</keyword>
<accession>A0A2A2I1D3</accession>
<evidence type="ECO:0000256" key="1">
    <source>
        <dbReference type="ARBA" id="ARBA00004429"/>
    </source>
</evidence>
<comment type="caution">
    <text evidence="13">The sequence shown here is derived from an EMBL/GenBank/DDBJ whole genome shotgun (WGS) entry which is preliminary data.</text>
</comment>
<dbReference type="GO" id="GO:0007165">
    <property type="term" value="P:signal transduction"/>
    <property type="evidence" value="ECO:0007669"/>
    <property type="project" value="UniProtKB-KW"/>
</dbReference>
<comment type="subcellular location">
    <subcellularLocation>
        <location evidence="1">Cell inner membrane</location>
        <topology evidence="1">Multi-pass membrane protein</topology>
    </subcellularLocation>
</comment>
<evidence type="ECO:0000256" key="9">
    <source>
        <dbReference type="SAM" id="Phobius"/>
    </source>
</evidence>
<dbReference type="PROSITE" id="PS50885">
    <property type="entry name" value="HAMP"/>
    <property type="match status" value="1"/>
</dbReference>
<dbReference type="AlphaFoldDB" id="A0A2A2I1D3"/>
<evidence type="ECO:0000256" key="7">
    <source>
        <dbReference type="ARBA" id="ARBA00029447"/>
    </source>
</evidence>
<dbReference type="RefSeq" id="WP_095611855.1">
    <property type="nucleotide sequence ID" value="NZ_NMPM01000079.1"/>
</dbReference>
<dbReference type="GO" id="GO:0005886">
    <property type="term" value="C:plasma membrane"/>
    <property type="evidence" value="ECO:0007669"/>
    <property type="project" value="UniProtKB-SubCell"/>
</dbReference>
<dbReference type="Pfam" id="PF00015">
    <property type="entry name" value="MCPsignal"/>
    <property type="match status" value="1"/>
</dbReference>
<keyword evidence="3 9" id="KW-0812">Transmembrane</keyword>
<protein>
    <submittedName>
        <fullName evidence="13">Methyl-accepting chemotaxis protein</fullName>
    </submittedName>
</protein>
<dbReference type="Proteomes" id="UP000218332">
    <property type="component" value="Unassembled WGS sequence"/>
</dbReference>
<evidence type="ECO:0000313" key="13">
    <source>
        <dbReference type="EMBL" id="PAV25094.1"/>
    </source>
</evidence>
<evidence type="ECO:0000313" key="14">
    <source>
        <dbReference type="Proteomes" id="UP000218332"/>
    </source>
</evidence>
<keyword evidence="14" id="KW-1185">Reference proteome</keyword>
<evidence type="ECO:0000256" key="8">
    <source>
        <dbReference type="PROSITE-ProRule" id="PRU00284"/>
    </source>
</evidence>
<evidence type="ECO:0000256" key="2">
    <source>
        <dbReference type="ARBA" id="ARBA00022519"/>
    </source>
</evidence>
<dbReference type="InterPro" id="IPR000727">
    <property type="entry name" value="T_SNARE_dom"/>
</dbReference>
<dbReference type="SMART" id="SM00283">
    <property type="entry name" value="MA"/>
    <property type="match status" value="1"/>
</dbReference>
<dbReference type="GO" id="GO:0006935">
    <property type="term" value="P:chemotaxis"/>
    <property type="evidence" value="ECO:0007669"/>
    <property type="project" value="UniProtKB-ARBA"/>
</dbReference>
<dbReference type="Pfam" id="PF00672">
    <property type="entry name" value="HAMP"/>
    <property type="match status" value="1"/>
</dbReference>
<comment type="similarity">
    <text evidence="7">Belongs to the methyl-accepting chemotaxis (MCP) protein family.</text>
</comment>
<dbReference type="PROSITE" id="PS50192">
    <property type="entry name" value="T_SNARE"/>
    <property type="match status" value="1"/>
</dbReference>
<dbReference type="FunFam" id="1.10.287.950:FF:000001">
    <property type="entry name" value="Methyl-accepting chemotaxis sensory transducer"/>
    <property type="match status" value="1"/>
</dbReference>
<dbReference type="Gene3D" id="1.10.287.950">
    <property type="entry name" value="Methyl-accepting chemotaxis protein"/>
    <property type="match status" value="1"/>
</dbReference>
<evidence type="ECO:0000256" key="4">
    <source>
        <dbReference type="ARBA" id="ARBA00022989"/>
    </source>
</evidence>
<dbReference type="InterPro" id="IPR003660">
    <property type="entry name" value="HAMP_dom"/>
</dbReference>
<evidence type="ECO:0000259" key="10">
    <source>
        <dbReference type="PROSITE" id="PS50111"/>
    </source>
</evidence>
<gene>
    <name evidence="13" type="ORF">CF392_12845</name>
</gene>
<dbReference type="CDD" id="cd11386">
    <property type="entry name" value="MCP_signal"/>
    <property type="match status" value="1"/>
</dbReference>
<evidence type="ECO:0000256" key="3">
    <source>
        <dbReference type="ARBA" id="ARBA00022692"/>
    </source>
</evidence>
<feature type="domain" description="T-SNARE coiled-coil homology" evidence="11">
    <location>
        <begin position="591"/>
        <end position="653"/>
    </location>
</feature>
<dbReference type="SUPFAM" id="SSF58104">
    <property type="entry name" value="Methyl-accepting chemotaxis protein (MCP) signaling domain"/>
    <property type="match status" value="1"/>
</dbReference>
<evidence type="ECO:0000259" key="12">
    <source>
        <dbReference type="PROSITE" id="PS50885"/>
    </source>
</evidence>
<organism evidence="13 14">
    <name type="scientific">Tamilnaduibacter salinus</name>
    <dbReference type="NCBI Taxonomy" id="1484056"/>
    <lineage>
        <taxon>Bacteria</taxon>
        <taxon>Pseudomonadati</taxon>
        <taxon>Pseudomonadota</taxon>
        <taxon>Gammaproteobacteria</taxon>
        <taxon>Pseudomonadales</taxon>
        <taxon>Marinobacteraceae</taxon>
        <taxon>Tamilnaduibacter</taxon>
    </lineage>
</organism>
<keyword evidence="4 9" id="KW-1133">Transmembrane helix</keyword>